<accession>A0A371G7W1</accession>
<dbReference type="Gene3D" id="3.10.10.10">
    <property type="entry name" value="HIV Type 1 Reverse Transcriptase, subunit A, domain 1"/>
    <property type="match status" value="1"/>
</dbReference>
<dbReference type="SUPFAM" id="SSF56672">
    <property type="entry name" value="DNA/RNA polymerases"/>
    <property type="match status" value="1"/>
</dbReference>
<evidence type="ECO:0000313" key="1">
    <source>
        <dbReference type="EMBL" id="RDX86640.1"/>
    </source>
</evidence>
<comment type="caution">
    <text evidence="1">The sequence shown here is derived from an EMBL/GenBank/DDBJ whole genome shotgun (WGS) entry which is preliminary data.</text>
</comment>
<reference evidence="1" key="1">
    <citation type="submission" date="2018-05" db="EMBL/GenBank/DDBJ databases">
        <title>Draft genome of Mucuna pruriens seed.</title>
        <authorList>
            <person name="Nnadi N.E."/>
            <person name="Vos R."/>
            <person name="Hasami M.H."/>
            <person name="Devisetty U.K."/>
            <person name="Aguiy J.C."/>
        </authorList>
    </citation>
    <scope>NUCLEOTIDE SEQUENCE [LARGE SCALE GENOMIC DNA]</scope>
    <source>
        <strain evidence="1">JCA_2017</strain>
    </source>
</reference>
<keyword evidence="2" id="KW-1185">Reference proteome</keyword>
<dbReference type="Proteomes" id="UP000257109">
    <property type="component" value="Unassembled WGS sequence"/>
</dbReference>
<evidence type="ECO:0000313" key="2">
    <source>
        <dbReference type="Proteomes" id="UP000257109"/>
    </source>
</evidence>
<dbReference type="InterPro" id="IPR043502">
    <property type="entry name" value="DNA/RNA_pol_sf"/>
</dbReference>
<sequence>MILSFLEVKGVFGVDFVEVVIDFLEVFPKEVLDLSQQRKVKFAINLVPRVRLVLIVPYRMALTKPTKLKKQMEELLEKRMIKPNGLVERSYNFLQDLPLIWVSLDTSKG</sequence>
<name>A0A371G7W1_MUCPR</name>
<gene>
    <name evidence="1" type="ORF">CR513_32000</name>
</gene>
<dbReference type="AlphaFoldDB" id="A0A371G7W1"/>
<feature type="non-terminal residue" evidence="1">
    <location>
        <position position="1"/>
    </location>
</feature>
<dbReference type="EMBL" id="QJKJ01006460">
    <property type="protein sequence ID" value="RDX86640.1"/>
    <property type="molecule type" value="Genomic_DNA"/>
</dbReference>
<proteinExistence type="predicted"/>
<organism evidence="1 2">
    <name type="scientific">Mucuna pruriens</name>
    <name type="common">Velvet bean</name>
    <name type="synonym">Dolichos pruriens</name>
    <dbReference type="NCBI Taxonomy" id="157652"/>
    <lineage>
        <taxon>Eukaryota</taxon>
        <taxon>Viridiplantae</taxon>
        <taxon>Streptophyta</taxon>
        <taxon>Embryophyta</taxon>
        <taxon>Tracheophyta</taxon>
        <taxon>Spermatophyta</taxon>
        <taxon>Magnoliopsida</taxon>
        <taxon>eudicotyledons</taxon>
        <taxon>Gunneridae</taxon>
        <taxon>Pentapetalae</taxon>
        <taxon>rosids</taxon>
        <taxon>fabids</taxon>
        <taxon>Fabales</taxon>
        <taxon>Fabaceae</taxon>
        <taxon>Papilionoideae</taxon>
        <taxon>50 kb inversion clade</taxon>
        <taxon>NPAAA clade</taxon>
        <taxon>indigoferoid/millettioid clade</taxon>
        <taxon>Phaseoleae</taxon>
        <taxon>Mucuna</taxon>
    </lineage>
</organism>
<protein>
    <submittedName>
        <fullName evidence="1">Uncharacterized protein</fullName>
    </submittedName>
</protein>